<sequence>MSKRKFGFEGFNINRQTSYNFEQPQAPQRLYVPTSSRYSHDNYEDTDLDNIDYDDNDTAKDIDDDGAEDDEIDPLDAFMEGIHEEMKAAPPPKPKEKLERYKDDEEDDPMESFLRAKKDVGLTLAADALRAGYDSDEEVYAAAKAVDAGMLEYDSDDNPLVVEKKKIEPIPALDHSCIDYEPFNKDFYEENASISGMSEQDVLEYRKSLAIRVSGFDVPRPIKTFEDCGFSTQLMHAISKQGYEKPTTIQCQALPIVLSGRDIIGIAKTGSGKTAAFVLPMIVHIMDQPELQKEEGPVGVICAPTRELAHQIYLEAKKFAKSHGIRVSAIYGGMSKLDQFKELKAGCEIVVATPGRLIDMLKMKALTMLRATYLVLDEADRMFDLGFEPQIRSIVGQIRPDRQTLLFSATMPGKVEKLAREILTDPVRVTVGEVGMANEDITQVVHVIPSDAEKLPWLLEKLPGLIDEGDVLVFASKKAIVDEIESQLAQKGFKVAALHGDKDQASRMEILQKFKSGIYHVLIATDVAARGLDIKSIKSVVNFDIAKDMDMHVHRIGRTGRAGDKDGTAYTLITQKEARFAGELVNSLIAAGQNVSMELMDLAMKDGRFRSKRDARKGGGKKGKGKGGSGRGVRGVDFGLGIGYNPESNNASAHSVPSRSAAVNSLRTGMMAQFKNNFVAASSNIQSQGSTNIASAYANKKPALAGFVSGGSIGGDINKTQRSGLPGLVSGGSIGGDINRTQTTSSLGASALGVNPSSQNSGDSNHQRNLESSRDRPRERRRPSGWDR</sequence>
<evidence type="ECO:0000313" key="2">
    <source>
        <dbReference type="Proteomes" id="UP001164539"/>
    </source>
</evidence>
<proteinExistence type="predicted"/>
<protein>
    <submittedName>
        <fullName evidence="1">DEAD-box ATP-dependent RNA helicase</fullName>
    </submittedName>
</protein>
<keyword evidence="1" id="KW-0067">ATP-binding</keyword>
<reference evidence="1 2" key="1">
    <citation type="journal article" date="2023" name="Science">
        <title>Complex scaffold remodeling in plant triterpene biosynthesis.</title>
        <authorList>
            <person name="De La Pena R."/>
            <person name="Hodgson H."/>
            <person name="Liu J.C."/>
            <person name="Stephenson M.J."/>
            <person name="Martin A.C."/>
            <person name="Owen C."/>
            <person name="Harkess A."/>
            <person name="Leebens-Mack J."/>
            <person name="Jimenez L.E."/>
            <person name="Osbourn A."/>
            <person name="Sattely E.S."/>
        </authorList>
    </citation>
    <scope>NUCLEOTIDE SEQUENCE [LARGE SCALE GENOMIC DNA]</scope>
    <source>
        <strain evidence="2">cv. JPN11</strain>
        <tissue evidence="1">Leaf</tissue>
    </source>
</reference>
<keyword evidence="1" id="KW-0347">Helicase</keyword>
<evidence type="ECO:0000313" key="1">
    <source>
        <dbReference type="EMBL" id="KAJ4727820.1"/>
    </source>
</evidence>
<gene>
    <name evidence="1" type="ORF">OWV82_000859</name>
</gene>
<name>A0ACC1YVT7_MELAZ</name>
<dbReference type="Proteomes" id="UP001164539">
    <property type="component" value="Chromosome 1"/>
</dbReference>
<accession>A0ACC1YVT7</accession>
<dbReference type="EMBL" id="CM051394">
    <property type="protein sequence ID" value="KAJ4727820.1"/>
    <property type="molecule type" value="Genomic_DNA"/>
</dbReference>
<keyword evidence="1" id="KW-0547">Nucleotide-binding</keyword>
<comment type="caution">
    <text evidence="1">The sequence shown here is derived from an EMBL/GenBank/DDBJ whole genome shotgun (WGS) entry which is preliminary data.</text>
</comment>
<keyword evidence="2" id="KW-1185">Reference proteome</keyword>
<organism evidence="1 2">
    <name type="scientific">Melia azedarach</name>
    <name type="common">Chinaberry tree</name>
    <dbReference type="NCBI Taxonomy" id="155640"/>
    <lineage>
        <taxon>Eukaryota</taxon>
        <taxon>Viridiplantae</taxon>
        <taxon>Streptophyta</taxon>
        <taxon>Embryophyta</taxon>
        <taxon>Tracheophyta</taxon>
        <taxon>Spermatophyta</taxon>
        <taxon>Magnoliopsida</taxon>
        <taxon>eudicotyledons</taxon>
        <taxon>Gunneridae</taxon>
        <taxon>Pentapetalae</taxon>
        <taxon>rosids</taxon>
        <taxon>malvids</taxon>
        <taxon>Sapindales</taxon>
        <taxon>Meliaceae</taxon>
        <taxon>Melia</taxon>
    </lineage>
</organism>
<keyword evidence="1" id="KW-0378">Hydrolase</keyword>